<name>A0A6M1RRG3_9BACT</name>
<evidence type="ECO:0000313" key="3">
    <source>
        <dbReference type="EMBL" id="NGO37881.1"/>
    </source>
</evidence>
<keyword evidence="4" id="KW-1185">Reference proteome</keyword>
<dbReference type="EMBL" id="JAAKYA010000004">
    <property type="protein sequence ID" value="NGO37881.1"/>
    <property type="molecule type" value="Genomic_DNA"/>
</dbReference>
<dbReference type="Gene3D" id="3.30.700.10">
    <property type="entry name" value="Glycoprotein, Type 4 Pilin"/>
    <property type="match status" value="1"/>
</dbReference>
<comment type="caution">
    <text evidence="3">The sequence shown here is derived from an EMBL/GenBank/DDBJ whole genome shotgun (WGS) entry which is preliminary data.</text>
</comment>
<keyword evidence="2" id="KW-1133">Transmembrane helix</keyword>
<feature type="transmembrane region" description="Helical" evidence="2">
    <location>
        <begin position="27"/>
        <end position="50"/>
    </location>
</feature>
<dbReference type="InterPro" id="IPR045584">
    <property type="entry name" value="Pilin-like"/>
</dbReference>
<keyword evidence="1" id="KW-0488">Methylation</keyword>
<evidence type="ECO:0000256" key="2">
    <source>
        <dbReference type="SAM" id="Phobius"/>
    </source>
</evidence>
<gene>
    <name evidence="3" type="ORF">G4L39_00480</name>
</gene>
<proteinExistence type="predicted"/>
<evidence type="ECO:0000313" key="4">
    <source>
        <dbReference type="Proteomes" id="UP000477311"/>
    </source>
</evidence>
<evidence type="ECO:0000256" key="1">
    <source>
        <dbReference type="ARBA" id="ARBA00022481"/>
    </source>
</evidence>
<dbReference type="GO" id="GO:0015628">
    <property type="term" value="P:protein secretion by the type II secretion system"/>
    <property type="evidence" value="ECO:0007669"/>
    <property type="project" value="InterPro"/>
</dbReference>
<dbReference type="InterPro" id="IPR000983">
    <property type="entry name" value="Bac_GSPG_pilin"/>
</dbReference>
<dbReference type="Proteomes" id="UP000477311">
    <property type="component" value="Unassembled WGS sequence"/>
</dbReference>
<keyword evidence="2" id="KW-0812">Transmembrane</keyword>
<dbReference type="GO" id="GO:0015627">
    <property type="term" value="C:type II protein secretion system complex"/>
    <property type="evidence" value="ECO:0007669"/>
    <property type="project" value="InterPro"/>
</dbReference>
<reference evidence="3 4" key="1">
    <citation type="submission" date="2020-02" db="EMBL/GenBank/DDBJ databases">
        <title>Draft genome sequence of Limisphaera ngatamarikiensis NGM72.4T, a thermophilic Verrucomicrobia grouped in subdivision 3.</title>
        <authorList>
            <person name="Carere C.R."/>
            <person name="Steen J."/>
            <person name="Hugenholtz P."/>
            <person name="Stott M.B."/>
        </authorList>
    </citation>
    <scope>NUCLEOTIDE SEQUENCE [LARGE SCALE GENOMIC DNA]</scope>
    <source>
        <strain evidence="3 4">NGM72.4</strain>
    </source>
</reference>
<organism evidence="3 4">
    <name type="scientific">Limisphaera ngatamarikiensis</name>
    <dbReference type="NCBI Taxonomy" id="1324935"/>
    <lineage>
        <taxon>Bacteria</taxon>
        <taxon>Pseudomonadati</taxon>
        <taxon>Verrucomicrobiota</taxon>
        <taxon>Verrucomicrobiia</taxon>
        <taxon>Limisphaerales</taxon>
        <taxon>Limisphaeraceae</taxon>
        <taxon>Limisphaera</taxon>
    </lineage>
</organism>
<dbReference type="InterPro" id="IPR012902">
    <property type="entry name" value="N_methyl_site"/>
</dbReference>
<dbReference type="RefSeq" id="WP_165105091.1">
    <property type="nucleotide sequence ID" value="NZ_JAAKYA010000004.1"/>
</dbReference>
<dbReference type="PANTHER" id="PTHR30093">
    <property type="entry name" value="GENERAL SECRETION PATHWAY PROTEIN G"/>
    <property type="match status" value="1"/>
</dbReference>
<dbReference type="PROSITE" id="PS00409">
    <property type="entry name" value="PROKAR_NTER_METHYL"/>
    <property type="match status" value="1"/>
</dbReference>
<keyword evidence="2" id="KW-0472">Membrane</keyword>
<dbReference type="PRINTS" id="PR00813">
    <property type="entry name" value="BCTERIALGSPG"/>
</dbReference>
<dbReference type="AlphaFoldDB" id="A0A6M1RRG3"/>
<dbReference type="NCBIfam" id="TIGR02532">
    <property type="entry name" value="IV_pilin_GFxxxE"/>
    <property type="match status" value="1"/>
</dbReference>
<dbReference type="SUPFAM" id="SSF54523">
    <property type="entry name" value="Pili subunits"/>
    <property type="match status" value="1"/>
</dbReference>
<sequence>MKVPLPTTSRLVKAPAVSGFKALLRGFTLIELLVVIAIIAILAGMLLPALTKAKAKTQGIYCMNNTKQLMLAWQMYATDNNDRLVMSFHGGEAQGGAAANNPRYAPWVVGWLDWTTSPDNTNILFLIDERYSKLAKYIGNKPEIFHCPADQFASPAQRARGWPYRVRSISGNIGVGDGNATAPGSPWDPIYNHIKKMSDFLYPGPAETWVYCDEHPDSINDAGFFNPYADRFVDLPATYHNMAAGFAFADGHSEIHKWRGVMTRFAGVRYTSTLNIPTSPNDPDLRWMRYRAGRRVPNF</sequence>
<accession>A0A6M1RRG3</accession>
<protein>
    <submittedName>
        <fullName evidence="3">Type II secretion system protein</fullName>
    </submittedName>
</protein>
<dbReference type="Pfam" id="PF07963">
    <property type="entry name" value="N_methyl"/>
    <property type="match status" value="1"/>
</dbReference>